<proteinExistence type="inferred from homology"/>
<feature type="binding site" evidence="6">
    <location>
        <position position="449"/>
    </location>
    <ligand>
        <name>Mg(2+)</name>
        <dbReference type="ChEBI" id="CHEBI:18420"/>
    </ligand>
</feature>
<feature type="domain" description="Polyphosphate kinase N-terminal" evidence="11">
    <location>
        <begin position="21"/>
        <end position="124"/>
    </location>
</feature>
<dbReference type="Proteomes" id="UP000671910">
    <property type="component" value="Chromosome"/>
</dbReference>
<name>A0A9E6SUL4_9ACTN</name>
<keyword evidence="5 6" id="KW-0067">ATP-binding</keyword>
<evidence type="ECO:0000256" key="7">
    <source>
        <dbReference type="RuleBase" id="RU003800"/>
    </source>
</evidence>
<dbReference type="PANTHER" id="PTHR30218:SF0">
    <property type="entry name" value="POLYPHOSPHATE KINASE"/>
    <property type="match status" value="1"/>
</dbReference>
<dbReference type="SUPFAM" id="SSF56024">
    <property type="entry name" value="Phospholipase D/nuclease"/>
    <property type="match status" value="2"/>
</dbReference>
<sequence length="847" mass="94394">MDSADEACAPKADETVAPYLQNRELSWLTFNERVLDQGADETVPLLERLNFISIFWSNLQEFFMVRVGSLTDLSLVKKSIIDSKSGMTPAQQLDAIYKRCHELYPIQEATYEALRKLLADAGVSHLRAEDLDDAQREFLATYVRHNVMPFLSPQIINSRHPFPHLENGALYVIVRLDEEVGPKKKAGKKKGKDGVEEAAQHDDKESKKNLGAEGVTFGLVPMPRQCERVVKLPGDGFQYILLEHVIEMVAADIFSMYEVKYTDVICVTRNADLDATESTDAQDEDYREHMKRILKKRARLAPVRLEAERPLSETSEKVLLKRLNLKHHQVFTTRVPLDMSYTWGLASRVSDKQRERLTNTPFTPQWPACLDRNRHIMDQVCEKEVLLSYPYESMDPFVQLLREASTDPSVISIKITLYRLASQSHLAEALITAAENGKEVTALFELRARFDESNNIEWSQRFEQAGCNVIYGFHDYKVHSKICCITRQTPEGLQHITQLGTGNYNEKTAKLYTDLSFITTDPTFGRDATEFFRNMGLENASDNYSILKVAPLQIKPMIIANIDQQISLAKAGQPCGLFFKTNSVTDKDVIEKIVEASQAGVPTTMLVRGICCLVPGLEGYTDNVRVVSIVGRLLEHSRIYGFGPRESMKVYCSSADLMTRNMDKRVEIAWPILNSEIKDQILDYMDLCMSDTAKLRELLPNSEYTRLGAFAKQDENGTTSLFESQEFLIKRAQKRRLEAAENEAARQVEERRLAAEARAAAQAEREAAMEAASKVATSVAVATAVDAQAGEPADAGEPAEAAASANAAAGSAGAAAGAATAKAASSNASTQHKPSLLARVLSVFVRK</sequence>
<dbReference type="InterPro" id="IPR024953">
    <property type="entry name" value="PP_kinase_middle"/>
</dbReference>
<keyword evidence="6" id="KW-0479">Metal-binding</keyword>
<dbReference type="Pfam" id="PF13090">
    <property type="entry name" value="PP_kinase_C"/>
    <property type="match status" value="1"/>
</dbReference>
<comment type="PTM">
    <text evidence="6 7">An intermediate of this reaction is the autophosphorylated ppk in which a phosphate is covalently linked to a histidine residue through a N-P bond.</text>
</comment>
<evidence type="ECO:0000259" key="11">
    <source>
        <dbReference type="Pfam" id="PF13089"/>
    </source>
</evidence>
<feature type="binding site" evidence="6">
    <location>
        <position position="636"/>
    </location>
    <ligand>
        <name>ATP</name>
        <dbReference type="ChEBI" id="CHEBI:30616"/>
    </ligand>
</feature>
<evidence type="ECO:0000256" key="2">
    <source>
        <dbReference type="ARBA" id="ARBA00022679"/>
    </source>
</evidence>
<protein>
    <recommendedName>
        <fullName evidence="6 7">Polyphosphate kinase</fullName>
        <ecNumber evidence="6 7">2.7.4.1</ecNumber>
    </recommendedName>
    <alternativeName>
        <fullName evidence="6">ATP-polyphosphate phosphotransferase</fullName>
    </alternativeName>
    <alternativeName>
        <fullName evidence="6">Polyphosphoric acid kinase</fullName>
    </alternativeName>
</protein>
<feature type="compositionally biased region" description="Basic and acidic residues" evidence="9">
    <location>
        <begin position="192"/>
        <end position="207"/>
    </location>
</feature>
<feature type="domain" description="Polyphosphate kinase C-terminal" evidence="13">
    <location>
        <begin position="376"/>
        <end position="535"/>
    </location>
</feature>
<reference evidence="15" key="2">
    <citation type="submission" date="2021-04" db="EMBL/GenBank/DDBJ databases">
        <title>Novel species in family Eggerthellaceae.</title>
        <authorList>
            <person name="Zhang G."/>
        </authorList>
    </citation>
    <scope>NUCLEOTIDE SEQUENCE</scope>
    <source>
        <strain evidence="15">Zg-886</strain>
    </source>
</reference>
<evidence type="ECO:0000256" key="5">
    <source>
        <dbReference type="ARBA" id="ARBA00022840"/>
    </source>
</evidence>
<evidence type="ECO:0000313" key="17">
    <source>
        <dbReference type="Proteomes" id="UP000671910"/>
    </source>
</evidence>
<comment type="similarity">
    <text evidence="6 7">Belongs to the polyphosphate kinase 1 (PPK1) family.</text>
</comment>
<feature type="coiled-coil region" evidence="8">
    <location>
        <begin position="730"/>
        <end position="766"/>
    </location>
</feature>
<dbReference type="GO" id="GO:0006799">
    <property type="term" value="P:polyphosphate biosynthetic process"/>
    <property type="evidence" value="ECO:0007669"/>
    <property type="project" value="UniProtKB-UniRule"/>
</dbReference>
<dbReference type="InterPro" id="IPR036830">
    <property type="entry name" value="PP_kinase_middle_dom_sf"/>
</dbReference>
<organism evidence="15 17">
    <name type="scientific">Xiamenia xianingshaonis</name>
    <dbReference type="NCBI Taxonomy" id="2682776"/>
    <lineage>
        <taxon>Bacteria</taxon>
        <taxon>Bacillati</taxon>
        <taxon>Actinomycetota</taxon>
        <taxon>Coriobacteriia</taxon>
        <taxon>Eggerthellales</taxon>
        <taxon>Eggerthellaceae</taxon>
        <taxon>Xiamenia</taxon>
    </lineage>
</organism>
<feature type="active site" description="Phosphohistidine intermediate" evidence="6">
    <location>
        <position position="479"/>
    </location>
</feature>
<dbReference type="Pfam" id="PF02503">
    <property type="entry name" value="PP_kinase"/>
    <property type="match status" value="1"/>
</dbReference>
<dbReference type="InterPro" id="IPR003414">
    <property type="entry name" value="PP_kinase"/>
</dbReference>
<feature type="binding site" evidence="6">
    <location>
        <position position="58"/>
    </location>
    <ligand>
        <name>ATP</name>
        <dbReference type="ChEBI" id="CHEBI:30616"/>
    </ligand>
</feature>
<dbReference type="EMBL" id="CP072829">
    <property type="protein sequence ID" value="QTU84638.1"/>
    <property type="molecule type" value="Genomic_DNA"/>
</dbReference>
<dbReference type="Pfam" id="PF17941">
    <property type="entry name" value="PP_kinase_C_1"/>
    <property type="match status" value="1"/>
</dbReference>
<keyword evidence="3 6" id="KW-0547">Nucleotide-binding</keyword>
<evidence type="ECO:0000256" key="3">
    <source>
        <dbReference type="ARBA" id="ARBA00022741"/>
    </source>
</evidence>
<dbReference type="InterPro" id="IPR036832">
    <property type="entry name" value="PPK_N_dom_sf"/>
</dbReference>
<reference evidence="14 16" key="1">
    <citation type="submission" date="2019-11" db="EMBL/GenBank/DDBJ databases">
        <title>Eggerthellaceae novel genus isolated from the rectal contents of marmort.</title>
        <authorList>
            <person name="Zhang G."/>
        </authorList>
    </citation>
    <scope>NUCLEOTIDE SEQUENCE [LARGE SCALE GENOMIC DNA]</scope>
    <source>
        <strain evidence="16">zg-886</strain>
        <strain evidence="14">Zg-886</strain>
    </source>
</reference>
<evidence type="ECO:0000313" key="16">
    <source>
        <dbReference type="Proteomes" id="UP000636394"/>
    </source>
</evidence>
<evidence type="ECO:0000256" key="9">
    <source>
        <dbReference type="SAM" id="MobiDB-lite"/>
    </source>
</evidence>
<dbReference type="RefSeq" id="WP_166338041.1">
    <property type="nucleotide sequence ID" value="NZ_CP072829.1"/>
</dbReference>
<keyword evidence="8" id="KW-0175">Coiled coil</keyword>
<gene>
    <name evidence="15" type="primary">ppk1</name>
    <name evidence="6" type="synonym">ppk</name>
    <name evidence="14" type="ORF">GMI68_00575</name>
    <name evidence="15" type="ORF">J7S26_01525</name>
</gene>
<dbReference type="Proteomes" id="UP000636394">
    <property type="component" value="Unassembled WGS sequence"/>
</dbReference>
<dbReference type="AlphaFoldDB" id="A0A9E6SUL4"/>
<evidence type="ECO:0000259" key="10">
    <source>
        <dbReference type="Pfam" id="PF02503"/>
    </source>
</evidence>
<dbReference type="InterPro" id="IPR025200">
    <property type="entry name" value="PPK_C_dom2"/>
</dbReference>
<evidence type="ECO:0000256" key="6">
    <source>
        <dbReference type="HAMAP-Rule" id="MF_00347"/>
    </source>
</evidence>
<dbReference type="GO" id="GO:0009358">
    <property type="term" value="C:polyphosphate kinase complex"/>
    <property type="evidence" value="ECO:0007669"/>
    <property type="project" value="InterPro"/>
</dbReference>
<evidence type="ECO:0000313" key="15">
    <source>
        <dbReference type="EMBL" id="QTU84638.1"/>
    </source>
</evidence>
<dbReference type="PANTHER" id="PTHR30218">
    <property type="entry name" value="POLYPHOSPHATE KINASE"/>
    <property type="match status" value="1"/>
</dbReference>
<dbReference type="InterPro" id="IPR041108">
    <property type="entry name" value="PP_kinase_C_1"/>
</dbReference>
<dbReference type="GO" id="GO:0046872">
    <property type="term" value="F:metal ion binding"/>
    <property type="evidence" value="ECO:0007669"/>
    <property type="project" value="UniProtKB-KW"/>
</dbReference>
<dbReference type="Gene3D" id="3.30.870.10">
    <property type="entry name" value="Endonuclease Chain A"/>
    <property type="match status" value="2"/>
</dbReference>
<dbReference type="EC" id="2.7.4.1" evidence="6 7"/>
<dbReference type="Pfam" id="PF13089">
    <property type="entry name" value="PP_kinase_N"/>
    <property type="match status" value="1"/>
</dbReference>
<dbReference type="NCBIfam" id="TIGR03705">
    <property type="entry name" value="poly_P_kin"/>
    <property type="match status" value="1"/>
</dbReference>
<feature type="binding site" evidence="6">
    <location>
        <position position="608"/>
    </location>
    <ligand>
        <name>ATP</name>
        <dbReference type="ChEBI" id="CHEBI:30616"/>
    </ligand>
</feature>
<dbReference type="EMBL" id="WPCR01000001">
    <property type="protein sequence ID" value="NHM13278.1"/>
    <property type="molecule type" value="Genomic_DNA"/>
</dbReference>
<keyword evidence="1 6" id="KW-0597">Phosphoprotein</keyword>
<evidence type="ECO:0000256" key="4">
    <source>
        <dbReference type="ARBA" id="ARBA00022777"/>
    </source>
</evidence>
<dbReference type="NCBIfam" id="NF003921">
    <property type="entry name" value="PRK05443.2-2"/>
    <property type="match status" value="1"/>
</dbReference>
<keyword evidence="6" id="KW-0460">Magnesium</keyword>
<dbReference type="SUPFAM" id="SSF140356">
    <property type="entry name" value="PPK N-terminal domain-like"/>
    <property type="match status" value="1"/>
</dbReference>
<evidence type="ECO:0000259" key="12">
    <source>
        <dbReference type="Pfam" id="PF13090"/>
    </source>
</evidence>
<comment type="catalytic activity">
    <reaction evidence="6 7">
        <text>[phosphate](n) + ATP = [phosphate](n+1) + ADP</text>
        <dbReference type="Rhea" id="RHEA:19573"/>
        <dbReference type="Rhea" id="RHEA-COMP:9859"/>
        <dbReference type="Rhea" id="RHEA-COMP:14280"/>
        <dbReference type="ChEBI" id="CHEBI:16838"/>
        <dbReference type="ChEBI" id="CHEBI:30616"/>
        <dbReference type="ChEBI" id="CHEBI:456216"/>
        <dbReference type="EC" id="2.7.4.1"/>
    </reaction>
</comment>
<dbReference type="SUPFAM" id="SSF143724">
    <property type="entry name" value="PHP14-like"/>
    <property type="match status" value="1"/>
</dbReference>
<feature type="binding site" evidence="6">
    <location>
        <position position="512"/>
    </location>
    <ligand>
        <name>ATP</name>
        <dbReference type="ChEBI" id="CHEBI:30616"/>
    </ligand>
</feature>
<dbReference type="CDD" id="cd09166">
    <property type="entry name" value="PLDc_PPK1_C1_unchar"/>
    <property type="match status" value="1"/>
</dbReference>
<dbReference type="KEGG" id="ebz:J7S26_01525"/>
<evidence type="ECO:0000256" key="8">
    <source>
        <dbReference type="SAM" id="Coils"/>
    </source>
</evidence>
<dbReference type="Gene3D" id="3.30.1840.10">
    <property type="entry name" value="Polyphosphate kinase middle domain"/>
    <property type="match status" value="1"/>
</dbReference>
<feature type="compositionally biased region" description="Low complexity" evidence="9">
    <location>
        <begin position="806"/>
        <end position="831"/>
    </location>
</feature>
<dbReference type="Gene3D" id="1.20.58.310">
    <property type="entry name" value="Polyphosphate kinase N-terminal domain"/>
    <property type="match status" value="1"/>
</dbReference>
<dbReference type="GO" id="GO:0005524">
    <property type="term" value="F:ATP binding"/>
    <property type="evidence" value="ECO:0007669"/>
    <property type="project" value="UniProtKB-KW"/>
</dbReference>
<accession>A0A9E6SUL4</accession>
<keyword evidence="2 6" id="KW-0808">Transferase</keyword>
<comment type="function">
    <text evidence="6 7">Catalyzes the reversible transfer of the terminal phosphate of ATP to form a long-chain polyphosphate (polyP).</text>
</comment>
<feature type="region of interest" description="Disordered" evidence="9">
    <location>
        <begin position="183"/>
        <end position="207"/>
    </location>
</feature>
<feature type="binding site" evidence="6">
    <location>
        <position position="419"/>
    </location>
    <ligand>
        <name>Mg(2+)</name>
        <dbReference type="ChEBI" id="CHEBI:18420"/>
    </ligand>
</feature>
<keyword evidence="4 6" id="KW-0418">Kinase</keyword>
<dbReference type="InterPro" id="IPR025198">
    <property type="entry name" value="PPK_N_dom"/>
</dbReference>
<feature type="domain" description="Polyphosphate kinase middle" evidence="10">
    <location>
        <begin position="135"/>
        <end position="344"/>
    </location>
</feature>
<dbReference type="GO" id="GO:0008976">
    <property type="term" value="F:polyphosphate kinase activity"/>
    <property type="evidence" value="ECO:0007669"/>
    <property type="project" value="UniProtKB-UniRule"/>
</dbReference>
<comment type="cofactor">
    <cofactor evidence="6">
        <name>Mg(2+)</name>
        <dbReference type="ChEBI" id="CHEBI:18420"/>
    </cofactor>
</comment>
<evidence type="ECO:0000313" key="14">
    <source>
        <dbReference type="EMBL" id="NHM13278.1"/>
    </source>
</evidence>
<keyword evidence="16" id="KW-1185">Reference proteome</keyword>
<dbReference type="HAMAP" id="MF_00347">
    <property type="entry name" value="Polyphosphate_kinase"/>
    <property type="match status" value="1"/>
</dbReference>
<evidence type="ECO:0000256" key="1">
    <source>
        <dbReference type="ARBA" id="ARBA00022553"/>
    </source>
</evidence>
<feature type="region of interest" description="Disordered" evidence="9">
    <location>
        <begin position="806"/>
        <end position="833"/>
    </location>
</feature>
<feature type="domain" description="Polyphosphate kinase C-terminal" evidence="12">
    <location>
        <begin position="547"/>
        <end position="709"/>
    </location>
</feature>
<evidence type="ECO:0000259" key="13">
    <source>
        <dbReference type="Pfam" id="PF17941"/>
    </source>
</evidence>